<evidence type="ECO:0000256" key="1">
    <source>
        <dbReference type="ARBA" id="ARBA00004370"/>
    </source>
</evidence>
<feature type="domain" description="Tim44-like" evidence="7">
    <location>
        <begin position="73"/>
        <end position="219"/>
    </location>
</feature>
<comment type="similarity">
    <text evidence="2">Belongs to the Tim44 family.</text>
</comment>
<evidence type="ECO:0000256" key="3">
    <source>
        <dbReference type="ARBA" id="ARBA00022946"/>
    </source>
</evidence>
<dbReference type="GO" id="GO:0051087">
    <property type="term" value="F:protein-folding chaperone binding"/>
    <property type="evidence" value="ECO:0007669"/>
    <property type="project" value="TreeGrafter"/>
</dbReference>
<evidence type="ECO:0000259" key="7">
    <source>
        <dbReference type="SMART" id="SM00978"/>
    </source>
</evidence>
<dbReference type="PANTHER" id="PTHR10721:SF1">
    <property type="entry name" value="MITOCHONDRIAL IMPORT INNER MEMBRANE TRANSLOCASE SUBUNIT TIM44"/>
    <property type="match status" value="1"/>
</dbReference>
<gene>
    <name evidence="8" type="ORF">GCM10011611_43570</name>
</gene>
<dbReference type="GO" id="GO:0016020">
    <property type="term" value="C:membrane"/>
    <property type="evidence" value="ECO:0007669"/>
    <property type="project" value="UniProtKB-SubCell"/>
</dbReference>
<keyword evidence="6" id="KW-1133">Transmembrane helix</keyword>
<dbReference type="RefSeq" id="WP_189049718.1">
    <property type="nucleotide sequence ID" value="NZ_BMJQ01000012.1"/>
</dbReference>
<dbReference type="EMBL" id="BMJQ01000012">
    <property type="protein sequence ID" value="GGF32658.1"/>
    <property type="molecule type" value="Genomic_DNA"/>
</dbReference>
<dbReference type="SMART" id="SM00978">
    <property type="entry name" value="Tim44"/>
    <property type="match status" value="1"/>
</dbReference>
<keyword evidence="6" id="KW-0812">Transmembrane</keyword>
<proteinExistence type="inferred from homology"/>
<keyword evidence="3" id="KW-0809">Transit peptide</keyword>
<evidence type="ECO:0000313" key="9">
    <source>
        <dbReference type="Proteomes" id="UP000646365"/>
    </source>
</evidence>
<comment type="subcellular location">
    <subcellularLocation>
        <location evidence="1">Membrane</location>
    </subcellularLocation>
</comment>
<dbReference type="NCBIfam" id="NF033779">
    <property type="entry name" value="Tim44_TimA_adap"/>
    <property type="match status" value="1"/>
</dbReference>
<dbReference type="Pfam" id="PF04280">
    <property type="entry name" value="Tim44"/>
    <property type="match status" value="1"/>
</dbReference>
<evidence type="ECO:0000256" key="5">
    <source>
        <dbReference type="SAM" id="MobiDB-lite"/>
    </source>
</evidence>
<dbReference type="PIRSF" id="PIRSF031890">
    <property type="entry name" value="UCP031890_transporter_Tim44"/>
    <property type="match status" value="1"/>
</dbReference>
<dbReference type="SUPFAM" id="SSF54427">
    <property type="entry name" value="NTF2-like"/>
    <property type="match status" value="1"/>
</dbReference>
<dbReference type="PANTHER" id="PTHR10721">
    <property type="entry name" value="MITOCHONDRIAL IMPORT INNER MEMBRANE TRANSLOCASE SUBUNIT TIM44"/>
    <property type="match status" value="1"/>
</dbReference>
<feature type="compositionally biased region" description="Basic and acidic residues" evidence="5">
    <location>
        <begin position="31"/>
        <end position="43"/>
    </location>
</feature>
<evidence type="ECO:0000256" key="2">
    <source>
        <dbReference type="ARBA" id="ARBA00009597"/>
    </source>
</evidence>
<keyword evidence="4 6" id="KW-0472">Membrane</keyword>
<organism evidence="8 9">
    <name type="scientific">Aliidongia dinghuensis</name>
    <dbReference type="NCBI Taxonomy" id="1867774"/>
    <lineage>
        <taxon>Bacteria</taxon>
        <taxon>Pseudomonadati</taxon>
        <taxon>Pseudomonadota</taxon>
        <taxon>Alphaproteobacteria</taxon>
        <taxon>Rhodospirillales</taxon>
        <taxon>Dongiaceae</taxon>
        <taxon>Aliidongia</taxon>
    </lineage>
</organism>
<protein>
    <recommendedName>
        <fullName evidence="7">Tim44-like domain-containing protein</fullName>
    </recommendedName>
</protein>
<dbReference type="InterPro" id="IPR007379">
    <property type="entry name" value="Tim44-like_dom"/>
</dbReference>
<reference evidence="8" key="1">
    <citation type="journal article" date="2014" name="Int. J. Syst. Evol. Microbiol.">
        <title>Complete genome sequence of Corynebacterium casei LMG S-19264T (=DSM 44701T), isolated from a smear-ripened cheese.</title>
        <authorList>
            <consortium name="US DOE Joint Genome Institute (JGI-PGF)"/>
            <person name="Walter F."/>
            <person name="Albersmeier A."/>
            <person name="Kalinowski J."/>
            <person name="Ruckert C."/>
        </authorList>
    </citation>
    <scope>NUCLEOTIDE SEQUENCE</scope>
    <source>
        <strain evidence="8">CGMCC 1.15725</strain>
    </source>
</reference>
<evidence type="ECO:0000256" key="4">
    <source>
        <dbReference type="ARBA" id="ARBA00023136"/>
    </source>
</evidence>
<dbReference type="Proteomes" id="UP000646365">
    <property type="component" value="Unassembled WGS sequence"/>
</dbReference>
<comment type="caution">
    <text evidence="8">The sequence shown here is derived from an EMBL/GenBank/DDBJ whole genome shotgun (WGS) entry which is preliminary data.</text>
</comment>
<evidence type="ECO:0000256" key="6">
    <source>
        <dbReference type="SAM" id="Phobius"/>
    </source>
</evidence>
<dbReference type="GO" id="GO:0030150">
    <property type="term" value="P:protein import into mitochondrial matrix"/>
    <property type="evidence" value="ECO:0007669"/>
    <property type="project" value="TreeGrafter"/>
</dbReference>
<name>A0A8J2YYH3_9PROT</name>
<evidence type="ECO:0000313" key="8">
    <source>
        <dbReference type="EMBL" id="GGF32658.1"/>
    </source>
</evidence>
<dbReference type="AlphaFoldDB" id="A0A8J2YYH3"/>
<accession>A0A8J2YYH3</accession>
<dbReference type="InterPro" id="IPR032710">
    <property type="entry name" value="NTF2-like_dom_sf"/>
</dbReference>
<feature type="transmembrane region" description="Helical" evidence="6">
    <location>
        <begin position="6"/>
        <end position="26"/>
    </location>
</feature>
<feature type="region of interest" description="Disordered" evidence="5">
    <location>
        <begin position="31"/>
        <end position="57"/>
    </location>
</feature>
<dbReference type="InterPro" id="IPR016985">
    <property type="entry name" value="UCP031890_Tim44-rel"/>
</dbReference>
<keyword evidence="9" id="KW-1185">Reference proteome</keyword>
<dbReference type="InterPro" id="IPR039544">
    <property type="entry name" value="Tim44-like"/>
</dbReference>
<reference evidence="8" key="2">
    <citation type="submission" date="2020-09" db="EMBL/GenBank/DDBJ databases">
        <authorList>
            <person name="Sun Q."/>
            <person name="Zhou Y."/>
        </authorList>
    </citation>
    <scope>NUCLEOTIDE SEQUENCE</scope>
    <source>
        <strain evidence="8">CGMCC 1.15725</strain>
    </source>
</reference>
<dbReference type="Gene3D" id="3.10.450.240">
    <property type="match status" value="1"/>
</dbReference>
<sequence>MGDQVIDIILFALVAGFLVFRLWSVLGRRTGNERSSVEPRRPMIDVTPPPPADNVVSLPDRPRMPQARPLNPLDAGLAEIAGADPHFRRDPFIDGARHAFDMIVKAFADGDTATLRPLLSDEVYDTFAEAIRHRLATKETVETRVVSMRDPELVDARLEGRTASVTVKFVSNQISATRSADGKVVDGDPERAAEHTDLWTFSRNVRASDPNWILVSTGPHE</sequence>